<sequence length="438" mass="46626">MKSDHSLAEIPGSPAPINSSKPESFQPQPNHKHRKVLTPLGLPEFVILFALITSLTALSIDAMLPALPQIGRDLGVVDPRNNQLIITLFIFGMVFGDLLGGPISDAIGRKPAILLGIFIYLAGTVVAMTAQSFELLLLGRVIQGIGTGGPKIASRALVRDQYEGAAMARVMSLIMMIFILVPMVAPAFGQLVLAFGQWREIFLSFLLLASIAGGWLWLRQPETLPQQARLAFSPAKLVRSTGRIIQSRSIMAYSLAAGLMFGALLVYVSTSQAIFHDIYHTGDAFAFYFAILASSIAVSSLLNSAMVMRYGMHRLVVIALTGMTGFAGLLFAVAQPYEGIPPFAAFMVIGFLLFFCVGILFGNINAMAMQSLGKMAGLGASVIASISSLVAVVVSIGIGRLYDGTVMHIVIAMGGCGLLSLALVIIAKHSKTDTLQPA</sequence>
<feature type="transmembrane region" description="Helical" evidence="8">
    <location>
        <begin position="250"/>
        <end position="270"/>
    </location>
</feature>
<reference evidence="11" key="1">
    <citation type="submission" date="2022-12" db="EMBL/GenBank/DDBJ databases">
        <title>Bacterial isolates from different developmental stages of Nematostella vectensis.</title>
        <authorList>
            <person name="Fraune S."/>
        </authorList>
    </citation>
    <scope>NUCLEOTIDE SEQUENCE</scope>
    <source>
        <strain evidence="11">G21630-S1</strain>
    </source>
</reference>
<dbReference type="InterPro" id="IPR004812">
    <property type="entry name" value="Efflux_drug-R_Bcr/CmlA"/>
</dbReference>
<evidence type="ECO:0000256" key="2">
    <source>
        <dbReference type="ARBA" id="ARBA00006236"/>
    </source>
</evidence>
<organism evidence="11 12">
    <name type="scientific">Kiloniella laminariae</name>
    <dbReference type="NCBI Taxonomy" id="454162"/>
    <lineage>
        <taxon>Bacteria</taxon>
        <taxon>Pseudomonadati</taxon>
        <taxon>Pseudomonadota</taxon>
        <taxon>Alphaproteobacteria</taxon>
        <taxon>Rhodospirillales</taxon>
        <taxon>Kiloniellaceae</taxon>
        <taxon>Kiloniella</taxon>
    </lineage>
</organism>
<comment type="subcellular location">
    <subcellularLocation>
        <location evidence="8">Cell inner membrane</location>
        <topology evidence="8">Multi-pass membrane protein</topology>
    </subcellularLocation>
    <subcellularLocation>
        <location evidence="1">Cell membrane</location>
        <topology evidence="1">Multi-pass membrane protein</topology>
    </subcellularLocation>
</comment>
<feature type="transmembrane region" description="Helical" evidence="8">
    <location>
        <begin position="315"/>
        <end position="337"/>
    </location>
</feature>
<dbReference type="InterPro" id="IPR036259">
    <property type="entry name" value="MFS_trans_sf"/>
</dbReference>
<evidence type="ECO:0000259" key="10">
    <source>
        <dbReference type="PROSITE" id="PS50850"/>
    </source>
</evidence>
<dbReference type="PANTHER" id="PTHR23502">
    <property type="entry name" value="MAJOR FACILITATOR SUPERFAMILY"/>
    <property type="match status" value="1"/>
</dbReference>
<dbReference type="EMBL" id="JAPWGY010000001">
    <property type="protein sequence ID" value="MCZ4279688.1"/>
    <property type="molecule type" value="Genomic_DNA"/>
</dbReference>
<dbReference type="SUPFAM" id="SSF103473">
    <property type="entry name" value="MFS general substrate transporter"/>
    <property type="match status" value="1"/>
</dbReference>
<proteinExistence type="inferred from homology"/>
<dbReference type="PROSITE" id="PS00216">
    <property type="entry name" value="SUGAR_TRANSPORT_1"/>
    <property type="match status" value="1"/>
</dbReference>
<feature type="transmembrane region" description="Helical" evidence="8">
    <location>
        <begin position="112"/>
        <end position="131"/>
    </location>
</feature>
<feature type="transmembrane region" description="Helical" evidence="8">
    <location>
        <begin position="84"/>
        <end position="100"/>
    </location>
</feature>
<evidence type="ECO:0000256" key="3">
    <source>
        <dbReference type="ARBA" id="ARBA00022448"/>
    </source>
</evidence>
<dbReference type="InterPro" id="IPR005829">
    <property type="entry name" value="Sugar_transporter_CS"/>
</dbReference>
<dbReference type="InterPro" id="IPR011701">
    <property type="entry name" value="MFS"/>
</dbReference>
<dbReference type="InterPro" id="IPR020846">
    <property type="entry name" value="MFS_dom"/>
</dbReference>
<name>A0ABT4LF00_9PROT</name>
<evidence type="ECO:0000313" key="12">
    <source>
        <dbReference type="Proteomes" id="UP001069802"/>
    </source>
</evidence>
<accession>A0ABT4LF00</accession>
<keyword evidence="7 8" id="KW-0472">Membrane</keyword>
<evidence type="ECO:0000313" key="11">
    <source>
        <dbReference type="EMBL" id="MCZ4279688.1"/>
    </source>
</evidence>
<evidence type="ECO:0000256" key="6">
    <source>
        <dbReference type="ARBA" id="ARBA00022989"/>
    </source>
</evidence>
<evidence type="ECO:0000256" key="7">
    <source>
        <dbReference type="ARBA" id="ARBA00023136"/>
    </source>
</evidence>
<feature type="transmembrane region" description="Helical" evidence="8">
    <location>
        <begin position="405"/>
        <end position="427"/>
    </location>
</feature>
<evidence type="ECO:0000256" key="8">
    <source>
        <dbReference type="RuleBase" id="RU365088"/>
    </source>
</evidence>
<feature type="transmembrane region" description="Helical" evidence="8">
    <location>
        <begin position="170"/>
        <end position="195"/>
    </location>
</feature>
<feature type="compositionally biased region" description="Polar residues" evidence="9">
    <location>
        <begin position="16"/>
        <end position="29"/>
    </location>
</feature>
<feature type="transmembrane region" description="Helical" evidence="8">
    <location>
        <begin position="376"/>
        <end position="399"/>
    </location>
</feature>
<dbReference type="PROSITE" id="PS50850">
    <property type="entry name" value="MFS"/>
    <property type="match status" value="1"/>
</dbReference>
<feature type="domain" description="Major facilitator superfamily (MFS) profile" evidence="10">
    <location>
        <begin position="45"/>
        <end position="432"/>
    </location>
</feature>
<keyword evidence="3 8" id="KW-0813">Transport</keyword>
<evidence type="ECO:0000256" key="5">
    <source>
        <dbReference type="ARBA" id="ARBA00022692"/>
    </source>
</evidence>
<dbReference type="PANTHER" id="PTHR23502:SF132">
    <property type="entry name" value="POLYAMINE TRANSPORTER 2-RELATED"/>
    <property type="match status" value="1"/>
</dbReference>
<dbReference type="RefSeq" id="WP_269421888.1">
    <property type="nucleotide sequence ID" value="NZ_JAPWGY010000001.1"/>
</dbReference>
<comment type="similarity">
    <text evidence="2 8">Belongs to the major facilitator superfamily. Bcr/CmlA family.</text>
</comment>
<feature type="transmembrane region" description="Helical" evidence="8">
    <location>
        <begin position="42"/>
        <end position="64"/>
    </location>
</feature>
<comment type="caution">
    <text evidence="11">The sequence shown here is derived from an EMBL/GenBank/DDBJ whole genome shotgun (WGS) entry which is preliminary data.</text>
</comment>
<keyword evidence="12" id="KW-1185">Reference proteome</keyword>
<dbReference type="Gene3D" id="1.20.1720.10">
    <property type="entry name" value="Multidrug resistance protein D"/>
    <property type="match status" value="1"/>
</dbReference>
<keyword evidence="4" id="KW-1003">Cell membrane</keyword>
<dbReference type="Pfam" id="PF07690">
    <property type="entry name" value="MFS_1"/>
    <property type="match status" value="1"/>
</dbReference>
<dbReference type="CDD" id="cd17320">
    <property type="entry name" value="MFS_MdfA_MDR_like"/>
    <property type="match status" value="1"/>
</dbReference>
<evidence type="ECO:0000256" key="9">
    <source>
        <dbReference type="SAM" id="MobiDB-lite"/>
    </source>
</evidence>
<feature type="transmembrane region" description="Helical" evidence="8">
    <location>
        <begin position="343"/>
        <end position="364"/>
    </location>
</feature>
<feature type="transmembrane region" description="Helical" evidence="8">
    <location>
        <begin position="285"/>
        <end position="303"/>
    </location>
</feature>
<protein>
    <recommendedName>
        <fullName evidence="8">Bcr/CflA family efflux transporter</fullName>
    </recommendedName>
</protein>
<gene>
    <name evidence="11" type="ORF">O4H49_02785</name>
</gene>
<keyword evidence="8" id="KW-0997">Cell inner membrane</keyword>
<dbReference type="NCBIfam" id="TIGR00710">
    <property type="entry name" value="efflux_Bcr_CflA"/>
    <property type="match status" value="1"/>
</dbReference>
<comment type="caution">
    <text evidence="8">Lacks conserved residue(s) required for the propagation of feature annotation.</text>
</comment>
<feature type="region of interest" description="Disordered" evidence="9">
    <location>
        <begin position="1"/>
        <end position="32"/>
    </location>
</feature>
<dbReference type="Proteomes" id="UP001069802">
    <property type="component" value="Unassembled WGS sequence"/>
</dbReference>
<keyword evidence="6 8" id="KW-1133">Transmembrane helix</keyword>
<keyword evidence="5 8" id="KW-0812">Transmembrane</keyword>
<evidence type="ECO:0000256" key="1">
    <source>
        <dbReference type="ARBA" id="ARBA00004651"/>
    </source>
</evidence>
<evidence type="ECO:0000256" key="4">
    <source>
        <dbReference type="ARBA" id="ARBA00022475"/>
    </source>
</evidence>